<dbReference type="EMBL" id="LILD01000001">
    <property type="protein sequence ID" value="KOO37859.1"/>
    <property type="molecule type" value="Genomic_DNA"/>
</dbReference>
<feature type="transmembrane region" description="Helical" evidence="1">
    <location>
        <begin position="313"/>
        <end position="333"/>
    </location>
</feature>
<dbReference type="InterPro" id="IPR052529">
    <property type="entry name" value="Bact_Transport_Assoc"/>
</dbReference>
<protein>
    <recommendedName>
        <fullName evidence="2">DUF418 domain-containing protein</fullName>
    </recommendedName>
</protein>
<feature type="transmembrane region" description="Helical" evidence="1">
    <location>
        <begin position="339"/>
        <end position="360"/>
    </location>
</feature>
<feature type="transmembrane region" description="Helical" evidence="1">
    <location>
        <begin position="204"/>
        <end position="225"/>
    </location>
</feature>
<dbReference type="PATRIC" id="fig|136160.3.peg.741"/>
<evidence type="ECO:0000256" key="1">
    <source>
        <dbReference type="SAM" id="Phobius"/>
    </source>
</evidence>
<feature type="domain" description="DUF418" evidence="2">
    <location>
        <begin position="226"/>
        <end position="378"/>
    </location>
</feature>
<feature type="transmembrane region" description="Helical" evidence="1">
    <location>
        <begin position="12"/>
        <end position="33"/>
    </location>
</feature>
<comment type="caution">
    <text evidence="3">The sequence shown here is derived from an EMBL/GenBank/DDBJ whole genome shotgun (WGS) entry which is preliminary data.</text>
</comment>
<feature type="transmembrane region" description="Helical" evidence="1">
    <location>
        <begin position="246"/>
        <end position="268"/>
    </location>
</feature>
<feature type="transmembrane region" description="Helical" evidence="1">
    <location>
        <begin position="116"/>
        <end position="132"/>
    </location>
</feature>
<keyword evidence="1" id="KW-1133">Transmembrane helix</keyword>
<proteinExistence type="predicted"/>
<gene>
    <name evidence="3" type="ORF">AMD02_02590</name>
</gene>
<keyword evidence="1" id="KW-0472">Membrane</keyword>
<dbReference type="PANTHER" id="PTHR30590:SF2">
    <property type="entry name" value="INNER MEMBRANE PROTEIN"/>
    <property type="match status" value="1"/>
</dbReference>
<feature type="transmembrane region" description="Helical" evidence="1">
    <location>
        <begin position="274"/>
        <end position="292"/>
    </location>
</feature>
<evidence type="ECO:0000259" key="2">
    <source>
        <dbReference type="Pfam" id="PF04235"/>
    </source>
</evidence>
<dbReference type="Pfam" id="PF04235">
    <property type="entry name" value="DUF418"/>
    <property type="match status" value="1"/>
</dbReference>
<accession>A0A0M0KGB6</accession>
<feature type="transmembrane region" description="Helical" evidence="1">
    <location>
        <begin position="139"/>
        <end position="160"/>
    </location>
</feature>
<sequence>MQMNERIQTIDVLRGLCLFGILQANLLIFQYGIWGKDEISLFSLSPFDTMSYYAVKLFIEASFMPIFAFLFGYGMVIMRERSMERDGKPKRKLARRFLFILFLGYLHSTFLWEGDILLTYGMIGFILLLFVARKKKTILIWATILLVLSSLFGLGAEIAADSDEEVTSYIKTTNHVYQTGTYLDIKTHRNTSDPGDLLDMPKEAFLFISVFAIVLITPMFLYGMYAAKRKWFVHPTQEQGRYRKGLLFIPVGVTLKALPLLFSGIPVLGVLSLPGSYVLAFGYIFLIAYCFAKWRSHPLFRAAANVGKLSLTNYLLQTVVCTFIFYGYGLGLFSRLGVFFGILLGIVLFSLQLIGSTYYLKTRKSGPFEWLLRAFTHWTLPWKLTKRKESQNLTPKQSA</sequence>
<dbReference type="PANTHER" id="PTHR30590">
    <property type="entry name" value="INNER MEMBRANE PROTEIN"/>
    <property type="match status" value="1"/>
</dbReference>
<feature type="transmembrane region" description="Helical" evidence="1">
    <location>
        <begin position="93"/>
        <end position="110"/>
    </location>
</feature>
<feature type="transmembrane region" description="Helical" evidence="1">
    <location>
        <begin position="53"/>
        <end position="73"/>
    </location>
</feature>
<dbReference type="InterPro" id="IPR007349">
    <property type="entry name" value="DUF418"/>
</dbReference>
<evidence type="ECO:0000313" key="3">
    <source>
        <dbReference type="EMBL" id="KOO37859.1"/>
    </source>
</evidence>
<dbReference type="AlphaFoldDB" id="A0A0M0KGB6"/>
<reference evidence="3" key="1">
    <citation type="submission" date="2015-08" db="EMBL/GenBank/DDBJ databases">
        <title>Complete DNA Sequence of Pseudomonas syringae pv. actinidiae, the Causal Agent of Kiwifruit Canker Disease.</title>
        <authorList>
            <person name="Rikkerink E.H.A."/>
            <person name="Fineran P.C."/>
        </authorList>
    </citation>
    <scope>NUCLEOTIDE SEQUENCE</scope>
    <source>
        <strain evidence="3">DSM 13666</strain>
    </source>
</reference>
<organism evidence="3">
    <name type="scientific">Halalkalibacterium halodurans</name>
    <name type="common">Bacillus halodurans</name>
    <dbReference type="NCBI Taxonomy" id="86665"/>
    <lineage>
        <taxon>Bacteria</taxon>
        <taxon>Bacillati</taxon>
        <taxon>Bacillota</taxon>
        <taxon>Bacilli</taxon>
        <taxon>Bacillales</taxon>
        <taxon>Bacillaceae</taxon>
        <taxon>Halalkalibacterium (ex Joshi et al. 2022)</taxon>
    </lineage>
</organism>
<keyword evidence="1" id="KW-0812">Transmembrane</keyword>
<name>A0A0M0KGB6_ALKHA</name>